<dbReference type="EMBL" id="JACBYR010000002">
    <property type="protein sequence ID" value="NYE85247.1"/>
    <property type="molecule type" value="Genomic_DNA"/>
</dbReference>
<protein>
    <recommendedName>
        <fullName evidence="3">Reverse transcriptase (RNA-dependent DNA polymerase)</fullName>
    </recommendedName>
</protein>
<name>A0A7Y9LNY2_9BURK</name>
<accession>A0A7Y9LNY2</accession>
<keyword evidence="2" id="KW-1185">Reference proteome</keyword>
<proteinExistence type="predicted"/>
<dbReference type="Proteomes" id="UP000542125">
    <property type="component" value="Unassembled WGS sequence"/>
</dbReference>
<dbReference type="NCBIfam" id="NF041750">
    <property type="entry name" value="Drt5"/>
    <property type="match status" value="1"/>
</dbReference>
<dbReference type="AlphaFoldDB" id="A0A7Y9LNY2"/>
<sequence length="476" mass="54322">MKTNLIVLEHYEKELAAYISSRVLSEDHPADSFLPQQTVHATKPRGHLRRTVKLDPVAEYFLYDVVYRNKALFRRQVSNERRSFGYRFKDGEPISVHTAYLDYKASIEELATSFSHRLQFDIACYFNSLYHHDIAHWFAGNDGVSEADADAVGKFFREINAGRSVDFLPHGIYPAKMVGNEFLKFVDLSGMLKSTVISRFMDDFNLFDNDEAVLRQDFYRIQQLLGQFGLNVNPSKTHFDNNSGRVEDTLSALHDSLSHIVQGIAQLEGASGVDFVEVEEEVVLGLSNEQVTSLLTLLRDESLEEADADLILGFLRSHSDDILEHLPTLLRRFPNLIKHLYSLCATITDKPALSSILLDYLKSESYFVEYQLFWIACLVEDHLMGAGCYGEVLVRLYELSRDFRIAQAKVLEIPEQGYGMKELRSEILKTGQSDWLSWASASGTRTLKKAERNYTLDYFSKCSPLNFVISESIKRV</sequence>
<gene>
    <name evidence="1" type="ORF">FHW18_004554</name>
</gene>
<evidence type="ECO:0000313" key="2">
    <source>
        <dbReference type="Proteomes" id="UP000542125"/>
    </source>
</evidence>
<evidence type="ECO:0000313" key="1">
    <source>
        <dbReference type="EMBL" id="NYE85247.1"/>
    </source>
</evidence>
<evidence type="ECO:0008006" key="3">
    <source>
        <dbReference type="Google" id="ProtNLM"/>
    </source>
</evidence>
<organism evidence="1 2">
    <name type="scientific">Pigmentiphaga litoralis</name>
    <dbReference type="NCBI Taxonomy" id="516702"/>
    <lineage>
        <taxon>Bacteria</taxon>
        <taxon>Pseudomonadati</taxon>
        <taxon>Pseudomonadota</taxon>
        <taxon>Betaproteobacteria</taxon>
        <taxon>Burkholderiales</taxon>
        <taxon>Alcaligenaceae</taxon>
        <taxon>Pigmentiphaga</taxon>
    </lineage>
</organism>
<comment type="caution">
    <text evidence="1">The sequence shown here is derived from an EMBL/GenBank/DDBJ whole genome shotgun (WGS) entry which is preliminary data.</text>
</comment>
<reference evidence="1 2" key="1">
    <citation type="submission" date="2020-07" db="EMBL/GenBank/DDBJ databases">
        <title>Genomic Encyclopedia of Type Strains, Phase IV (KMG-V): Genome sequencing to study the core and pangenomes of soil and plant-associated prokaryotes.</title>
        <authorList>
            <person name="Whitman W."/>
        </authorList>
    </citation>
    <scope>NUCLEOTIDE SEQUENCE [LARGE SCALE GENOMIC DNA]</scope>
    <source>
        <strain evidence="1 2">SAS40</strain>
    </source>
</reference>